<dbReference type="EMBL" id="CP049057">
    <property type="protein sequence ID" value="QIE58380.1"/>
    <property type="molecule type" value="Genomic_DNA"/>
</dbReference>
<evidence type="ECO:0000313" key="9">
    <source>
        <dbReference type="Proteomes" id="UP000505306"/>
    </source>
</evidence>
<dbReference type="SMART" id="SM00388">
    <property type="entry name" value="HisKA"/>
    <property type="match status" value="1"/>
</dbReference>
<dbReference type="SUPFAM" id="SSF47384">
    <property type="entry name" value="Homodimeric domain of signal transducing histidine kinase"/>
    <property type="match status" value="1"/>
</dbReference>
<comment type="catalytic activity">
    <reaction evidence="1">
        <text>ATP + protein L-histidine = ADP + protein N-phospho-L-histidine.</text>
        <dbReference type="EC" id="2.7.13.3"/>
    </reaction>
</comment>
<dbReference type="InterPro" id="IPR036890">
    <property type="entry name" value="HATPase_C_sf"/>
</dbReference>
<reference evidence="8 9" key="1">
    <citation type="submission" date="2020-02" db="EMBL/GenBank/DDBJ databases">
        <title>Complete genome sequence of Flavobacteriaceae bacterium.</title>
        <authorList>
            <person name="Kim S.-J."/>
            <person name="Kim Y.-S."/>
            <person name="Kim K.-H."/>
        </authorList>
    </citation>
    <scope>NUCLEOTIDE SEQUENCE [LARGE SCALE GENOMIC DNA]</scope>
    <source>
        <strain evidence="8 9">RR4-40</strain>
    </source>
</reference>
<evidence type="ECO:0000256" key="3">
    <source>
        <dbReference type="ARBA" id="ARBA00022553"/>
    </source>
</evidence>
<evidence type="ECO:0000259" key="7">
    <source>
        <dbReference type="PROSITE" id="PS50109"/>
    </source>
</evidence>
<name>A0A6G6GIQ4_9FLAO</name>
<dbReference type="InterPro" id="IPR003594">
    <property type="entry name" value="HATPase_dom"/>
</dbReference>
<keyword evidence="6" id="KW-1133">Transmembrane helix</keyword>
<dbReference type="PANTHER" id="PTHR43547:SF2">
    <property type="entry name" value="HYBRID SIGNAL TRANSDUCTION HISTIDINE KINASE C"/>
    <property type="match status" value="1"/>
</dbReference>
<evidence type="ECO:0000256" key="6">
    <source>
        <dbReference type="SAM" id="Phobius"/>
    </source>
</evidence>
<sequence>MKFKLLIILSILTLLSLVGIQGYLIYNSYELKQKTITIDARNAIAKIYTSPAIDSIAWLYRTDFLQNLEAYKTNNSTNEALLDALQKKSKEINPGFLEIFNNGLKAYDADFDIQFKKIVTGITLSDSLGNTETLYPKAAKDTIILLGSEMKQTDALLINNSTWQKDHDIMINGKPVTYDLNFKSSIFMNITNWNSLIIRELSTLLFLSTVLFLFVVGLLYYSIQNLLKQKRVADIKTDFINNITHELKTPLSTLSLATKTLTSEYTSGNKEVVDDTIQVIERQNTRLQNLIDQVLKSSLGYQKIQLKNESFNVTTFLNDLLNDYEITVDKNVSINREIESTGLLLNGDSFYLSTAIINLLNNAIKYGGTKLMVTYAIDTVQNSHTISVKDNGIGISKKYHKYIFDKFYRVSEKDTHNYKGLGLGLYYTKQIILAHNGTISVENGKGKGTTFSILIPLAL</sequence>
<dbReference type="InterPro" id="IPR005467">
    <property type="entry name" value="His_kinase_dom"/>
</dbReference>
<evidence type="ECO:0000256" key="4">
    <source>
        <dbReference type="ARBA" id="ARBA00022679"/>
    </source>
</evidence>
<keyword evidence="6" id="KW-0812">Transmembrane</keyword>
<dbReference type="CDD" id="cd00075">
    <property type="entry name" value="HATPase"/>
    <property type="match status" value="1"/>
</dbReference>
<dbReference type="CDD" id="cd00082">
    <property type="entry name" value="HisKA"/>
    <property type="match status" value="1"/>
</dbReference>
<evidence type="ECO:0000313" key="8">
    <source>
        <dbReference type="EMBL" id="QIE58380.1"/>
    </source>
</evidence>
<dbReference type="SUPFAM" id="SSF55874">
    <property type="entry name" value="ATPase domain of HSP90 chaperone/DNA topoisomerase II/histidine kinase"/>
    <property type="match status" value="1"/>
</dbReference>
<dbReference type="Gene3D" id="3.30.565.10">
    <property type="entry name" value="Histidine kinase-like ATPase, C-terminal domain"/>
    <property type="match status" value="1"/>
</dbReference>
<dbReference type="AlphaFoldDB" id="A0A6G6GIQ4"/>
<proteinExistence type="predicted"/>
<protein>
    <recommendedName>
        <fullName evidence="2">histidine kinase</fullName>
        <ecNumber evidence="2">2.7.13.3</ecNumber>
    </recommendedName>
</protein>
<dbReference type="FunFam" id="3.30.565.10:FF:000006">
    <property type="entry name" value="Sensor histidine kinase WalK"/>
    <property type="match status" value="1"/>
</dbReference>
<accession>A0A6G6GIQ4</accession>
<gene>
    <name evidence="8" type="ORF">G5B37_02010</name>
</gene>
<keyword evidence="4" id="KW-0808">Transferase</keyword>
<dbReference type="PANTHER" id="PTHR43547">
    <property type="entry name" value="TWO-COMPONENT HISTIDINE KINASE"/>
    <property type="match status" value="1"/>
</dbReference>
<keyword evidence="6" id="KW-0472">Membrane</keyword>
<dbReference type="Gene3D" id="1.10.287.130">
    <property type="match status" value="1"/>
</dbReference>
<feature type="transmembrane region" description="Helical" evidence="6">
    <location>
        <begin position="201"/>
        <end position="221"/>
    </location>
</feature>
<dbReference type="KEGG" id="mgel:G5B37_02010"/>
<dbReference type="GO" id="GO:0000155">
    <property type="term" value="F:phosphorelay sensor kinase activity"/>
    <property type="evidence" value="ECO:0007669"/>
    <property type="project" value="InterPro"/>
</dbReference>
<dbReference type="EC" id="2.7.13.3" evidence="2"/>
<keyword evidence="5 8" id="KW-0418">Kinase</keyword>
<dbReference type="SMART" id="SM00387">
    <property type="entry name" value="HATPase_c"/>
    <property type="match status" value="1"/>
</dbReference>
<keyword evidence="9" id="KW-1185">Reference proteome</keyword>
<evidence type="ECO:0000256" key="2">
    <source>
        <dbReference type="ARBA" id="ARBA00012438"/>
    </source>
</evidence>
<feature type="domain" description="Histidine kinase" evidence="7">
    <location>
        <begin position="242"/>
        <end position="459"/>
    </location>
</feature>
<keyword evidence="3" id="KW-0597">Phosphoprotein</keyword>
<dbReference type="Pfam" id="PF00512">
    <property type="entry name" value="HisKA"/>
    <property type="match status" value="1"/>
</dbReference>
<dbReference type="Proteomes" id="UP000505306">
    <property type="component" value="Chromosome"/>
</dbReference>
<dbReference type="InterPro" id="IPR036097">
    <property type="entry name" value="HisK_dim/P_sf"/>
</dbReference>
<organism evidence="8 9">
    <name type="scientific">Rasiella rasia</name>
    <dbReference type="NCBI Taxonomy" id="2744027"/>
    <lineage>
        <taxon>Bacteria</taxon>
        <taxon>Pseudomonadati</taxon>
        <taxon>Bacteroidota</taxon>
        <taxon>Flavobacteriia</taxon>
        <taxon>Flavobacteriales</taxon>
        <taxon>Flavobacteriaceae</taxon>
        <taxon>Rasiella</taxon>
    </lineage>
</organism>
<dbReference type="InterPro" id="IPR004358">
    <property type="entry name" value="Sig_transdc_His_kin-like_C"/>
</dbReference>
<evidence type="ECO:0000256" key="1">
    <source>
        <dbReference type="ARBA" id="ARBA00000085"/>
    </source>
</evidence>
<dbReference type="RefSeq" id="WP_164678386.1">
    <property type="nucleotide sequence ID" value="NZ_CP049057.1"/>
</dbReference>
<evidence type="ECO:0000256" key="5">
    <source>
        <dbReference type="ARBA" id="ARBA00022777"/>
    </source>
</evidence>
<dbReference type="Pfam" id="PF02518">
    <property type="entry name" value="HATPase_c"/>
    <property type="match status" value="1"/>
</dbReference>
<dbReference type="PROSITE" id="PS50109">
    <property type="entry name" value="HIS_KIN"/>
    <property type="match status" value="1"/>
</dbReference>
<dbReference type="InterPro" id="IPR003661">
    <property type="entry name" value="HisK_dim/P_dom"/>
</dbReference>
<dbReference type="PRINTS" id="PR00344">
    <property type="entry name" value="BCTRLSENSOR"/>
</dbReference>